<dbReference type="AlphaFoldDB" id="M1LC92"/>
<dbReference type="EC" id="3.5.1.88" evidence="2"/>
<dbReference type="Proteomes" id="UP000011563">
    <property type="component" value="Chromosome"/>
</dbReference>
<keyword evidence="4" id="KW-1185">Reference proteome</keyword>
<sequence>MALLNIINYPDNRLRNIANPVPVVDQRVRGIIYDMLETMYNSEGIGLAATQVNIQERIIVIDIYGSGGSDFIALINPEIIWRSSEMYIDNEGCLSIPGIYDRVERCSEIVYVAMDKDGNIAEHRANGLLARCIQHEIDHLNGKLFIEYLSSLKQNRIRSKYRKSKTKIAFSTASSGV</sequence>
<evidence type="ECO:0000313" key="4">
    <source>
        <dbReference type="Proteomes" id="UP000011563"/>
    </source>
</evidence>
<dbReference type="EMBL" id="CP003807">
    <property type="protein sequence ID" value="AGF50063.1"/>
    <property type="molecule type" value="Genomic_DNA"/>
</dbReference>
<comment type="catalytic activity">
    <reaction evidence="2">
        <text>N-terminal N-formyl-L-methionyl-[peptide] + H2O = N-terminal L-methionyl-[peptide] + formate</text>
        <dbReference type="Rhea" id="RHEA:24420"/>
        <dbReference type="Rhea" id="RHEA-COMP:10639"/>
        <dbReference type="Rhea" id="RHEA-COMP:10640"/>
        <dbReference type="ChEBI" id="CHEBI:15377"/>
        <dbReference type="ChEBI" id="CHEBI:15740"/>
        <dbReference type="ChEBI" id="CHEBI:49298"/>
        <dbReference type="ChEBI" id="CHEBI:64731"/>
        <dbReference type="EC" id="3.5.1.88"/>
    </reaction>
</comment>
<dbReference type="Pfam" id="PF01327">
    <property type="entry name" value="Pep_deformylase"/>
    <property type="match status" value="1"/>
</dbReference>
<dbReference type="PANTHER" id="PTHR10458:SF22">
    <property type="entry name" value="PEPTIDE DEFORMYLASE"/>
    <property type="match status" value="1"/>
</dbReference>
<evidence type="ECO:0000256" key="2">
    <source>
        <dbReference type="HAMAP-Rule" id="MF_00163"/>
    </source>
</evidence>
<comment type="cofactor">
    <cofactor evidence="2">
        <name>Fe(2+)</name>
        <dbReference type="ChEBI" id="CHEBI:29033"/>
    </cofactor>
    <text evidence="2">Binds 1 Fe(2+) ion.</text>
</comment>
<evidence type="ECO:0000313" key="3">
    <source>
        <dbReference type="EMBL" id="AGF50063.1"/>
    </source>
</evidence>
<dbReference type="NCBIfam" id="TIGR00079">
    <property type="entry name" value="pept_deformyl"/>
    <property type="match status" value="1"/>
</dbReference>
<feature type="active site" evidence="2">
    <location>
        <position position="136"/>
    </location>
</feature>
<feature type="binding site" evidence="2">
    <location>
        <position position="139"/>
    </location>
    <ligand>
        <name>Fe cation</name>
        <dbReference type="ChEBI" id="CHEBI:24875"/>
    </ligand>
</feature>
<dbReference type="InterPro" id="IPR023635">
    <property type="entry name" value="Peptide_deformylase"/>
</dbReference>
<dbReference type="HOGENOM" id="CLU_061901_2_1_4"/>
<dbReference type="PRINTS" id="PR01576">
    <property type="entry name" value="PDEFORMYLASE"/>
</dbReference>
<dbReference type="GO" id="GO:0046872">
    <property type="term" value="F:metal ion binding"/>
    <property type="evidence" value="ECO:0007669"/>
    <property type="project" value="UniProtKB-KW"/>
</dbReference>
<dbReference type="PANTHER" id="PTHR10458">
    <property type="entry name" value="PEPTIDE DEFORMYLASE"/>
    <property type="match status" value="1"/>
</dbReference>
<gene>
    <name evidence="2" type="primary">def</name>
    <name evidence="3" type="ORF">BCUE_0071</name>
</gene>
<dbReference type="InterPro" id="IPR036821">
    <property type="entry name" value="Peptide_deformylase_sf"/>
</dbReference>
<proteinExistence type="inferred from homology"/>
<dbReference type="GO" id="GO:0006412">
    <property type="term" value="P:translation"/>
    <property type="evidence" value="ECO:0007669"/>
    <property type="project" value="UniProtKB-UniRule"/>
</dbReference>
<dbReference type="RefSeq" id="WP_015237619.1">
    <property type="nucleotide sequence ID" value="NC_020285.1"/>
</dbReference>
<dbReference type="NCBIfam" id="NF001159">
    <property type="entry name" value="PRK00150.1-3"/>
    <property type="match status" value="1"/>
</dbReference>
<dbReference type="CDD" id="cd00487">
    <property type="entry name" value="Pep_deformylase"/>
    <property type="match status" value="1"/>
</dbReference>
<keyword evidence="2" id="KW-0479">Metal-binding</keyword>
<name>M1LC92_9PROT</name>
<dbReference type="HAMAP" id="MF_00163">
    <property type="entry name" value="Pep_deformylase"/>
    <property type="match status" value="1"/>
</dbReference>
<dbReference type="SUPFAM" id="SSF56420">
    <property type="entry name" value="Peptide deformylase"/>
    <property type="match status" value="1"/>
</dbReference>
<dbReference type="PIRSF" id="PIRSF004749">
    <property type="entry name" value="Pep_def"/>
    <property type="match status" value="1"/>
</dbReference>
<comment type="similarity">
    <text evidence="1 2">Belongs to the polypeptide deformylase family.</text>
</comment>
<keyword evidence="2" id="KW-0408">Iron</keyword>
<feature type="binding site" evidence="2">
    <location>
        <position position="93"/>
    </location>
    <ligand>
        <name>Fe cation</name>
        <dbReference type="ChEBI" id="CHEBI:24875"/>
    </ligand>
</feature>
<keyword evidence="2 3" id="KW-0378">Hydrolase</keyword>
<accession>M1LC92</accession>
<dbReference type="Gene3D" id="3.90.45.10">
    <property type="entry name" value="Peptide deformylase"/>
    <property type="match status" value="1"/>
</dbReference>
<comment type="function">
    <text evidence="2">Removes the formyl group from the N-terminal Met of newly synthesized proteins. Requires at least a dipeptide for an efficient rate of reaction. N-terminal L-methionine is a prerequisite for activity but the enzyme has broad specificity at other positions.</text>
</comment>
<dbReference type="PATRIC" id="fig|1208922.3.peg.629"/>
<organism evidence="3 4">
    <name type="scientific">Candidatus Kinetoplastidibacterium blastocrithidiae TCC012E</name>
    <dbReference type="NCBI Taxonomy" id="1208922"/>
    <lineage>
        <taxon>Bacteria</taxon>
        <taxon>Pseudomonadati</taxon>
        <taxon>Pseudomonadota</taxon>
        <taxon>Betaproteobacteria</taxon>
        <taxon>Candidatus Kinetoplastidibacterium</taxon>
    </lineage>
</organism>
<dbReference type="KEGG" id="kbt:BCUE_0071"/>
<dbReference type="GO" id="GO:0042586">
    <property type="term" value="F:peptide deformylase activity"/>
    <property type="evidence" value="ECO:0007669"/>
    <property type="project" value="UniProtKB-UniRule"/>
</dbReference>
<keyword evidence="2" id="KW-0648">Protein biosynthesis</keyword>
<evidence type="ECO:0000256" key="1">
    <source>
        <dbReference type="ARBA" id="ARBA00010759"/>
    </source>
</evidence>
<protein>
    <recommendedName>
        <fullName evidence="2">Peptide deformylase</fullName>
        <shortName evidence="2">PDF</shortName>
        <ecNumber evidence="2">3.5.1.88</ecNumber>
    </recommendedName>
    <alternativeName>
        <fullName evidence="2">Polypeptide deformylase</fullName>
    </alternativeName>
</protein>
<reference evidence="3 4" key="1">
    <citation type="journal article" date="2013" name="Genome Biol. Evol.">
        <title>Genome evolution and phylogenomic analysis of candidatus kinetoplastibacterium, the betaproteobacterial endosymbionts of strigomonas and angomonas.</title>
        <authorList>
            <person name="Alves J.M."/>
            <person name="Serrano M.G."/>
            <person name="Maia da Silva F."/>
            <person name="Voegtly L.J."/>
            <person name="Matveyev A.V."/>
            <person name="Teixeira M.M."/>
            <person name="Camargo E.P."/>
            <person name="Buck G.A."/>
        </authorList>
    </citation>
    <scope>NUCLEOTIDE SEQUENCE [LARGE SCALE GENOMIC DNA]</scope>
    <source>
        <strain evidence="3 4">TCC012E</strain>
    </source>
</reference>
<feature type="binding site" evidence="2">
    <location>
        <position position="135"/>
    </location>
    <ligand>
        <name>Fe cation</name>
        <dbReference type="ChEBI" id="CHEBI:24875"/>
    </ligand>
</feature>